<protein>
    <submittedName>
        <fullName evidence="4">Uncharacterized protein</fullName>
    </submittedName>
</protein>
<dbReference type="EMBL" id="VXIV02003228">
    <property type="protein sequence ID" value="KAF6019473.1"/>
    <property type="molecule type" value="Genomic_DNA"/>
</dbReference>
<proteinExistence type="predicted"/>
<keyword evidence="1" id="KW-0433">Leucine-rich repeat</keyword>
<reference evidence="4" key="1">
    <citation type="submission" date="2020-06" db="EMBL/GenBank/DDBJ databases">
        <title>Draft genome of Bugula neritina, a colonial animal packing powerful symbionts and potential medicines.</title>
        <authorList>
            <person name="Rayko M."/>
        </authorList>
    </citation>
    <scope>NUCLEOTIDE SEQUENCE [LARGE SCALE GENOMIC DNA]</scope>
    <source>
        <strain evidence="4">Kwan_BN1</strain>
    </source>
</reference>
<dbReference type="Pfam" id="PF13855">
    <property type="entry name" value="LRR_8"/>
    <property type="match status" value="2"/>
</dbReference>
<dbReference type="InterPro" id="IPR050216">
    <property type="entry name" value="LRR_domain-containing"/>
</dbReference>
<name>A0A7J7J033_BUGNE</name>
<dbReference type="SMART" id="SM00369">
    <property type="entry name" value="LRR_TYP"/>
    <property type="match status" value="4"/>
</dbReference>
<dbReference type="PANTHER" id="PTHR48051">
    <property type="match status" value="1"/>
</dbReference>
<comment type="caution">
    <text evidence="4">The sequence shown here is derived from an EMBL/GenBank/DDBJ whole genome shotgun (WGS) entry which is preliminary data.</text>
</comment>
<evidence type="ECO:0000313" key="5">
    <source>
        <dbReference type="Proteomes" id="UP000593567"/>
    </source>
</evidence>
<organism evidence="4 5">
    <name type="scientific">Bugula neritina</name>
    <name type="common">Brown bryozoan</name>
    <name type="synonym">Sertularia neritina</name>
    <dbReference type="NCBI Taxonomy" id="10212"/>
    <lineage>
        <taxon>Eukaryota</taxon>
        <taxon>Metazoa</taxon>
        <taxon>Spiralia</taxon>
        <taxon>Lophotrochozoa</taxon>
        <taxon>Bryozoa</taxon>
        <taxon>Gymnolaemata</taxon>
        <taxon>Cheilostomatida</taxon>
        <taxon>Flustrina</taxon>
        <taxon>Buguloidea</taxon>
        <taxon>Bugulidae</taxon>
        <taxon>Bugula</taxon>
    </lineage>
</organism>
<evidence type="ECO:0000256" key="3">
    <source>
        <dbReference type="SAM" id="MobiDB-lite"/>
    </source>
</evidence>
<sequence>MPSSPGRSASSKRSSSKSPARTQQNANSKRTPSKSGKKIGSAMSQGKKSMTSAKSVSSLQSRLLSAKKSTPEDNKPKKVMMRTPDLEALNLRTEDLSFSGLTQLPTEMFIAADTIGELDISGNNLRSIPADIWKLHELRALNLSQNSIKSTSASDYSGLPKDLAKLKHLQIVAISECNLRYVPAVLFECIAITRLDLSRNKFQMLPPEIGNLVDLEYLNMSETSIKSLPPEIAFCEKLQELNMYGNILEMLPETMRELHELTELKINARSFHSNLDDYMNKLLRNGNIKSQHIPSVLFDIPELRTLIWMVPGSTVYLRKTVIKRTEHLQPVKLILLGQQGCGKTTLNRTISSAAKCPTSSDNTQKASLHNYLSAEEKSNLMKRLPEMS</sequence>
<dbReference type="SUPFAM" id="SSF52058">
    <property type="entry name" value="L domain-like"/>
    <property type="match status" value="1"/>
</dbReference>
<keyword evidence="5" id="KW-1185">Reference proteome</keyword>
<accession>A0A7J7J033</accession>
<evidence type="ECO:0000313" key="4">
    <source>
        <dbReference type="EMBL" id="KAF6019473.1"/>
    </source>
</evidence>
<dbReference type="Gene3D" id="3.80.10.10">
    <property type="entry name" value="Ribonuclease Inhibitor"/>
    <property type="match status" value="2"/>
</dbReference>
<dbReference type="OrthoDB" id="676979at2759"/>
<dbReference type="InterPro" id="IPR001611">
    <property type="entry name" value="Leu-rich_rpt"/>
</dbReference>
<dbReference type="GO" id="GO:0005737">
    <property type="term" value="C:cytoplasm"/>
    <property type="evidence" value="ECO:0007669"/>
    <property type="project" value="TreeGrafter"/>
</dbReference>
<feature type="region of interest" description="Disordered" evidence="3">
    <location>
        <begin position="1"/>
        <end position="82"/>
    </location>
</feature>
<evidence type="ECO:0000256" key="1">
    <source>
        <dbReference type="ARBA" id="ARBA00022614"/>
    </source>
</evidence>
<dbReference type="InterPro" id="IPR003591">
    <property type="entry name" value="Leu-rich_rpt_typical-subtyp"/>
</dbReference>
<keyword evidence="2" id="KW-0677">Repeat</keyword>
<dbReference type="PANTHER" id="PTHR48051:SF1">
    <property type="entry name" value="RAS SUPPRESSOR PROTEIN 1"/>
    <property type="match status" value="1"/>
</dbReference>
<dbReference type="InterPro" id="IPR032675">
    <property type="entry name" value="LRR_dom_sf"/>
</dbReference>
<feature type="compositionally biased region" description="Polar residues" evidence="3">
    <location>
        <begin position="42"/>
        <end position="63"/>
    </location>
</feature>
<feature type="compositionally biased region" description="Low complexity" evidence="3">
    <location>
        <begin position="1"/>
        <end position="21"/>
    </location>
</feature>
<gene>
    <name evidence="4" type="ORF">EB796_022215</name>
</gene>
<dbReference type="AlphaFoldDB" id="A0A7J7J033"/>
<evidence type="ECO:0000256" key="2">
    <source>
        <dbReference type="ARBA" id="ARBA00022737"/>
    </source>
</evidence>
<dbReference type="Proteomes" id="UP000593567">
    <property type="component" value="Unassembled WGS sequence"/>
</dbReference>